<comment type="caution">
    <text evidence="1">The sequence shown here is derived from an EMBL/GenBank/DDBJ whole genome shotgun (WGS) entry which is preliminary data.</text>
</comment>
<proteinExistence type="predicted"/>
<evidence type="ECO:0000313" key="1">
    <source>
        <dbReference type="EMBL" id="KKR99930.1"/>
    </source>
</evidence>
<dbReference type="STRING" id="1619048.UU49_C0002G0044"/>
<dbReference type="AlphaFoldDB" id="A0A0G0XSJ5"/>
<name>A0A0G0XSJ5_9BACT</name>
<organism evidence="1 2">
    <name type="scientific">Candidatus Magasanikbacteria bacterium GW2011_GWC2_41_17</name>
    <dbReference type="NCBI Taxonomy" id="1619048"/>
    <lineage>
        <taxon>Bacteria</taxon>
        <taxon>Candidatus Magasanikiibacteriota</taxon>
    </lineage>
</organism>
<dbReference type="EMBL" id="LCAV01000002">
    <property type="protein sequence ID" value="KKR99930.1"/>
    <property type="molecule type" value="Genomic_DNA"/>
</dbReference>
<evidence type="ECO:0000313" key="2">
    <source>
        <dbReference type="Proteomes" id="UP000034108"/>
    </source>
</evidence>
<dbReference type="Proteomes" id="UP000034108">
    <property type="component" value="Unassembled WGS sequence"/>
</dbReference>
<accession>A0A0G0XSJ5</accession>
<sequence length="135" mass="15391">MTEGEPKILDGLTDERRKLIDAHFTSGVGLYRDVINIWTPLPMVLDGDSIDGAFLVDLKPLPHYAEYLDARQYTPSEIKYIAQKSSSEAITKFDALIDEYNADRERIKKQKDGKKIKKFVSRAEALFKKSIPDDL</sequence>
<gene>
    <name evidence="1" type="ORF">UU49_C0002G0044</name>
</gene>
<reference evidence="1 2" key="1">
    <citation type="journal article" date="2015" name="Nature">
        <title>rRNA introns, odd ribosomes, and small enigmatic genomes across a large radiation of phyla.</title>
        <authorList>
            <person name="Brown C.T."/>
            <person name="Hug L.A."/>
            <person name="Thomas B.C."/>
            <person name="Sharon I."/>
            <person name="Castelle C.J."/>
            <person name="Singh A."/>
            <person name="Wilkins M.J."/>
            <person name="Williams K.H."/>
            <person name="Banfield J.F."/>
        </authorList>
    </citation>
    <scope>NUCLEOTIDE SEQUENCE [LARGE SCALE GENOMIC DNA]</scope>
</reference>
<protein>
    <submittedName>
        <fullName evidence="1">Uncharacterized protein</fullName>
    </submittedName>
</protein>